<accession>K0T6X1</accession>
<feature type="non-terminal residue" evidence="2">
    <location>
        <position position="254"/>
    </location>
</feature>
<evidence type="ECO:0000313" key="3">
    <source>
        <dbReference type="Proteomes" id="UP000266841"/>
    </source>
</evidence>
<feature type="compositionally biased region" description="Basic residues" evidence="1">
    <location>
        <begin position="201"/>
        <end position="213"/>
    </location>
</feature>
<dbReference type="EMBL" id="AGNL01005252">
    <property type="protein sequence ID" value="EJK72819.1"/>
    <property type="molecule type" value="Genomic_DNA"/>
</dbReference>
<gene>
    <name evidence="2" type="ORF">THAOC_05609</name>
</gene>
<proteinExistence type="predicted"/>
<organism evidence="2 3">
    <name type="scientific">Thalassiosira oceanica</name>
    <name type="common">Marine diatom</name>
    <dbReference type="NCBI Taxonomy" id="159749"/>
    <lineage>
        <taxon>Eukaryota</taxon>
        <taxon>Sar</taxon>
        <taxon>Stramenopiles</taxon>
        <taxon>Ochrophyta</taxon>
        <taxon>Bacillariophyta</taxon>
        <taxon>Coscinodiscophyceae</taxon>
        <taxon>Thalassiosirophycidae</taxon>
        <taxon>Thalassiosirales</taxon>
        <taxon>Thalassiosiraceae</taxon>
        <taxon>Thalassiosira</taxon>
    </lineage>
</organism>
<feature type="compositionally biased region" description="Basic and acidic residues" evidence="1">
    <location>
        <begin position="225"/>
        <end position="239"/>
    </location>
</feature>
<reference evidence="2 3" key="1">
    <citation type="journal article" date="2012" name="Genome Biol.">
        <title>Genome and low-iron response of an oceanic diatom adapted to chronic iron limitation.</title>
        <authorList>
            <person name="Lommer M."/>
            <person name="Specht M."/>
            <person name="Roy A.S."/>
            <person name="Kraemer L."/>
            <person name="Andreson R."/>
            <person name="Gutowska M.A."/>
            <person name="Wolf J."/>
            <person name="Bergner S.V."/>
            <person name="Schilhabel M.B."/>
            <person name="Klostermeier U.C."/>
            <person name="Beiko R.G."/>
            <person name="Rosenstiel P."/>
            <person name="Hippler M."/>
            <person name="Laroche J."/>
        </authorList>
    </citation>
    <scope>NUCLEOTIDE SEQUENCE [LARGE SCALE GENOMIC DNA]</scope>
    <source>
        <strain evidence="2 3">CCMP1005</strain>
    </source>
</reference>
<keyword evidence="3" id="KW-1185">Reference proteome</keyword>
<feature type="compositionally biased region" description="Basic residues" evidence="1">
    <location>
        <begin position="66"/>
        <end position="76"/>
    </location>
</feature>
<protein>
    <submittedName>
        <fullName evidence="2">Uncharacterized protein</fullName>
    </submittedName>
</protein>
<dbReference type="AlphaFoldDB" id="K0T6X1"/>
<name>K0T6X1_THAOC</name>
<comment type="caution">
    <text evidence="2">The sequence shown here is derived from an EMBL/GenBank/DDBJ whole genome shotgun (WGS) entry which is preliminary data.</text>
</comment>
<feature type="region of interest" description="Disordered" evidence="1">
    <location>
        <begin position="1"/>
        <end position="79"/>
    </location>
</feature>
<evidence type="ECO:0000313" key="2">
    <source>
        <dbReference type="EMBL" id="EJK72819.1"/>
    </source>
</evidence>
<dbReference type="Proteomes" id="UP000266841">
    <property type="component" value="Unassembled WGS sequence"/>
</dbReference>
<sequence length="254" mass="26881">MRHTACGTNLGKLPRAQPPAKKRRESEERNDKPSSLLCLTSQSASHARRAAPRGGAGGRRVSSHSAGRRKSAKAARAHSLCCSPKEQGLPIRGMDRVATRSTSRSHRAAAPSALGMNEPLNAPLGSVEDELRFALGGDVDVQLFDGDIDEALRSAAGGDDDGSVADPFASRPGSPLDPHGAGGPRVVASGVPAPGSVPVGRKIRTRRARRGGVRRAVSWPVPPRLDARGRRVRRTDLRAPQRRPPRPGGDNMDP</sequence>
<feature type="region of interest" description="Disordered" evidence="1">
    <location>
        <begin position="152"/>
        <end position="254"/>
    </location>
</feature>
<evidence type="ECO:0000256" key="1">
    <source>
        <dbReference type="SAM" id="MobiDB-lite"/>
    </source>
</evidence>